<sequence length="71" mass="7640">MRLAANAGTSHHGPAPSQEPLLPTKLRALAIRGTCSLHRLDQQVTPPNSPSTPHTYTPTMLQVVCPPPKHD</sequence>
<proteinExistence type="predicted"/>
<feature type="region of interest" description="Disordered" evidence="1">
    <location>
        <begin position="1"/>
        <end position="24"/>
    </location>
</feature>
<evidence type="ECO:0000313" key="3">
    <source>
        <dbReference type="Proteomes" id="UP000324222"/>
    </source>
</evidence>
<organism evidence="2 3">
    <name type="scientific">Portunus trituberculatus</name>
    <name type="common">Swimming crab</name>
    <name type="synonym">Neptunus trituberculatus</name>
    <dbReference type="NCBI Taxonomy" id="210409"/>
    <lineage>
        <taxon>Eukaryota</taxon>
        <taxon>Metazoa</taxon>
        <taxon>Ecdysozoa</taxon>
        <taxon>Arthropoda</taxon>
        <taxon>Crustacea</taxon>
        <taxon>Multicrustacea</taxon>
        <taxon>Malacostraca</taxon>
        <taxon>Eumalacostraca</taxon>
        <taxon>Eucarida</taxon>
        <taxon>Decapoda</taxon>
        <taxon>Pleocyemata</taxon>
        <taxon>Brachyura</taxon>
        <taxon>Eubrachyura</taxon>
        <taxon>Portunoidea</taxon>
        <taxon>Portunidae</taxon>
        <taxon>Portuninae</taxon>
        <taxon>Portunus</taxon>
    </lineage>
</organism>
<feature type="region of interest" description="Disordered" evidence="1">
    <location>
        <begin position="39"/>
        <end position="71"/>
    </location>
</feature>
<dbReference type="EMBL" id="VSRR010050724">
    <property type="protein sequence ID" value="MPC79284.1"/>
    <property type="molecule type" value="Genomic_DNA"/>
</dbReference>
<gene>
    <name evidence="2" type="ORF">E2C01_073801</name>
</gene>
<evidence type="ECO:0000313" key="2">
    <source>
        <dbReference type="EMBL" id="MPC79284.1"/>
    </source>
</evidence>
<feature type="compositionally biased region" description="Polar residues" evidence="1">
    <location>
        <begin position="42"/>
        <end position="60"/>
    </location>
</feature>
<name>A0A5B7IEU8_PORTR</name>
<accession>A0A5B7IEU8</accession>
<dbReference type="AlphaFoldDB" id="A0A5B7IEU8"/>
<dbReference type="Proteomes" id="UP000324222">
    <property type="component" value="Unassembled WGS sequence"/>
</dbReference>
<keyword evidence="3" id="KW-1185">Reference proteome</keyword>
<comment type="caution">
    <text evidence="2">The sequence shown here is derived from an EMBL/GenBank/DDBJ whole genome shotgun (WGS) entry which is preliminary data.</text>
</comment>
<evidence type="ECO:0000256" key="1">
    <source>
        <dbReference type="SAM" id="MobiDB-lite"/>
    </source>
</evidence>
<protein>
    <submittedName>
        <fullName evidence="2">Uncharacterized protein</fullName>
    </submittedName>
</protein>
<reference evidence="2 3" key="1">
    <citation type="submission" date="2019-05" db="EMBL/GenBank/DDBJ databases">
        <title>Another draft genome of Portunus trituberculatus and its Hox gene families provides insights of decapod evolution.</title>
        <authorList>
            <person name="Jeong J.-H."/>
            <person name="Song I."/>
            <person name="Kim S."/>
            <person name="Choi T."/>
            <person name="Kim D."/>
            <person name="Ryu S."/>
            <person name="Kim W."/>
        </authorList>
    </citation>
    <scope>NUCLEOTIDE SEQUENCE [LARGE SCALE GENOMIC DNA]</scope>
    <source>
        <tissue evidence="2">Muscle</tissue>
    </source>
</reference>